<dbReference type="InterPro" id="IPR028087">
    <property type="entry name" value="Tad_N"/>
</dbReference>
<keyword evidence="1" id="KW-1133">Transmembrane helix</keyword>
<name>A0ABP3QHY0_9BACI</name>
<accession>A0ABP3QHY0</accession>
<dbReference type="EMBL" id="BAAADS010000001">
    <property type="protein sequence ID" value="GAA0591054.1"/>
    <property type="molecule type" value="Genomic_DNA"/>
</dbReference>
<proteinExistence type="predicted"/>
<evidence type="ECO:0000259" key="2">
    <source>
        <dbReference type="Pfam" id="PF13400"/>
    </source>
</evidence>
<keyword evidence="1" id="KW-0812">Transmembrane</keyword>
<evidence type="ECO:0000313" key="3">
    <source>
        <dbReference type="EMBL" id="GAA0591054.1"/>
    </source>
</evidence>
<dbReference type="RefSeq" id="WP_343809792.1">
    <property type="nucleotide sequence ID" value="NZ_BAAADS010000001.1"/>
</dbReference>
<reference evidence="4" key="1">
    <citation type="journal article" date="2019" name="Int. J. Syst. Evol. Microbiol.">
        <title>The Global Catalogue of Microorganisms (GCM) 10K type strain sequencing project: providing services to taxonomists for standard genome sequencing and annotation.</title>
        <authorList>
            <consortium name="The Broad Institute Genomics Platform"/>
            <consortium name="The Broad Institute Genome Sequencing Center for Infectious Disease"/>
            <person name="Wu L."/>
            <person name="Ma J."/>
        </authorList>
    </citation>
    <scope>NUCLEOTIDE SEQUENCE [LARGE SCALE GENOMIC DNA]</scope>
    <source>
        <strain evidence="4">JCM 15395</strain>
    </source>
</reference>
<dbReference type="Proteomes" id="UP001500866">
    <property type="component" value="Unassembled WGS sequence"/>
</dbReference>
<sequence>MRALFKKLNRENGNVLVLVAAGMGALLLMTGLVIDGGNLFVKKSYLQKTANAAALSGAQEIVNSEADVETVVNRILAEHGEEGSLQNLEITIGSQLNVVLTKNVPLYFASLFGIENVPVSANAKAAINPMGAAVGAVPLGIDESVELNYGETYTLKVDSGDVDHGNFGVLALDGPGAKNYEQTLKYGFDEQLEVGDVIETESGNMAGPTSEGVDYRIDQCPTPEGDYTDRNCPRIILVVVYKPHDVHNGKLNSVEVTGFAYFYLKERMSGHEDEINGVFIKRTGRGSTVDVPATDNGAYTVSLTE</sequence>
<keyword evidence="1" id="KW-0472">Membrane</keyword>
<evidence type="ECO:0000313" key="4">
    <source>
        <dbReference type="Proteomes" id="UP001500866"/>
    </source>
</evidence>
<organism evidence="3 4">
    <name type="scientific">Virgibacillus siamensis</name>
    <dbReference type="NCBI Taxonomy" id="480071"/>
    <lineage>
        <taxon>Bacteria</taxon>
        <taxon>Bacillati</taxon>
        <taxon>Bacillota</taxon>
        <taxon>Bacilli</taxon>
        <taxon>Bacillales</taxon>
        <taxon>Bacillaceae</taxon>
        <taxon>Virgibacillus</taxon>
    </lineage>
</organism>
<gene>
    <name evidence="3" type="ORF">GCM10009001_03850</name>
</gene>
<keyword evidence="4" id="KW-1185">Reference proteome</keyword>
<comment type="caution">
    <text evidence="3">The sequence shown here is derived from an EMBL/GenBank/DDBJ whole genome shotgun (WGS) entry which is preliminary data.</text>
</comment>
<dbReference type="Pfam" id="PF13400">
    <property type="entry name" value="Tad"/>
    <property type="match status" value="1"/>
</dbReference>
<evidence type="ECO:0000256" key="1">
    <source>
        <dbReference type="SAM" id="Phobius"/>
    </source>
</evidence>
<feature type="domain" description="Putative Flp pilus-assembly TadG-like N-terminal" evidence="2">
    <location>
        <begin position="13"/>
        <end position="59"/>
    </location>
</feature>
<protein>
    <recommendedName>
        <fullName evidence="2">Putative Flp pilus-assembly TadG-like N-terminal domain-containing protein</fullName>
    </recommendedName>
</protein>
<feature type="transmembrane region" description="Helical" evidence="1">
    <location>
        <begin position="12"/>
        <end position="34"/>
    </location>
</feature>